<feature type="signal peptide" evidence="2">
    <location>
        <begin position="1"/>
        <end position="26"/>
    </location>
</feature>
<dbReference type="EMBL" id="SLXK01000018">
    <property type="protein sequence ID" value="TCP27080.1"/>
    <property type="molecule type" value="Genomic_DNA"/>
</dbReference>
<accession>A0A4R2NY12</accession>
<dbReference type="OrthoDB" id="2657432at2"/>
<comment type="caution">
    <text evidence="3">The sequence shown here is derived from an EMBL/GenBank/DDBJ whole genome shotgun (WGS) entry which is preliminary data.</text>
</comment>
<organism evidence="3 4">
    <name type="scientific">Scopulibacillus darangshiensis</name>
    <dbReference type="NCBI Taxonomy" id="442528"/>
    <lineage>
        <taxon>Bacteria</taxon>
        <taxon>Bacillati</taxon>
        <taxon>Bacillota</taxon>
        <taxon>Bacilli</taxon>
        <taxon>Bacillales</taxon>
        <taxon>Sporolactobacillaceae</taxon>
        <taxon>Scopulibacillus</taxon>
    </lineage>
</organism>
<protein>
    <recommendedName>
        <fullName evidence="5">Copper amine oxidase</fullName>
    </recommendedName>
</protein>
<keyword evidence="1" id="KW-0472">Membrane</keyword>
<dbReference type="Proteomes" id="UP000295416">
    <property type="component" value="Unassembled WGS sequence"/>
</dbReference>
<dbReference type="AlphaFoldDB" id="A0A4R2NY12"/>
<keyword evidence="4" id="KW-1185">Reference proteome</keyword>
<evidence type="ECO:0000313" key="3">
    <source>
        <dbReference type="EMBL" id="TCP27080.1"/>
    </source>
</evidence>
<evidence type="ECO:0000313" key="4">
    <source>
        <dbReference type="Proteomes" id="UP000295416"/>
    </source>
</evidence>
<reference evidence="3 4" key="1">
    <citation type="submission" date="2019-03" db="EMBL/GenBank/DDBJ databases">
        <title>Genomic Encyclopedia of Type Strains, Phase IV (KMG-IV): sequencing the most valuable type-strain genomes for metagenomic binning, comparative biology and taxonomic classification.</title>
        <authorList>
            <person name="Goeker M."/>
        </authorList>
    </citation>
    <scope>NUCLEOTIDE SEQUENCE [LARGE SCALE GENOMIC DNA]</scope>
    <source>
        <strain evidence="3 4">DSM 19377</strain>
    </source>
</reference>
<proteinExistence type="predicted"/>
<feature type="chain" id="PRO_5020320972" description="Copper amine oxidase" evidence="2">
    <location>
        <begin position="27"/>
        <end position="448"/>
    </location>
</feature>
<evidence type="ECO:0000256" key="1">
    <source>
        <dbReference type="SAM" id="Phobius"/>
    </source>
</evidence>
<keyword evidence="1" id="KW-1133">Transmembrane helix</keyword>
<feature type="transmembrane region" description="Helical" evidence="1">
    <location>
        <begin position="421"/>
        <end position="440"/>
    </location>
</feature>
<dbReference type="RefSeq" id="WP_132746557.1">
    <property type="nucleotide sequence ID" value="NZ_SLXK01000018.1"/>
</dbReference>
<evidence type="ECO:0000256" key="2">
    <source>
        <dbReference type="SAM" id="SignalP"/>
    </source>
</evidence>
<gene>
    <name evidence="3" type="ORF">EV207_11858</name>
</gene>
<sequence length="448" mass="48442">MNFKKSLLVVPMSMSLLIPTAGLANAQSSQTGKPTVSTPASELRSTLDKDLSEHAFLAVEAMRRGAEGAKDFQAAVNELKNNTDDLTKDIASVYGKDAGDAFKKMWSAHIGYFVDYVKATGAKDEGAKKKALSELDDYSKDFAAFLSKATGGKVVASDATKGLQSHIHDLIGAFDAYVAGDYDKAYNMERDAIHHMYMVSKSLSSAITSQMPDKFDNTKAVTPAADLRSNLNYLLAEHAGLATQAMQNGIDGAKDFQASAQALAENTDDLSKAIASVYGDEAGKKFKEMWSAHIGNFVDYVKATGAKDENKKQAAKDALNEYSKNFANFIATATDGNTPSDAVQKGLQEHISQLITAFDDYAAKDYDKAWDKIDMAYDHMFMSSKGIAGGIVMQNPDKFMMKGMPSDMPKTGLGGSQQTDYFEWFLLALVALAAGTAFYATQRGSKQQ</sequence>
<keyword evidence="2" id="KW-0732">Signal</keyword>
<keyword evidence="1" id="KW-0812">Transmembrane</keyword>
<name>A0A4R2NY12_9BACL</name>
<evidence type="ECO:0008006" key="5">
    <source>
        <dbReference type="Google" id="ProtNLM"/>
    </source>
</evidence>